<dbReference type="EMBL" id="BAAAZG010000045">
    <property type="protein sequence ID" value="GAA4090281.1"/>
    <property type="molecule type" value="Genomic_DNA"/>
</dbReference>
<evidence type="ECO:0000256" key="1">
    <source>
        <dbReference type="ARBA" id="ARBA00005582"/>
    </source>
</evidence>
<dbReference type="CDD" id="cd03674">
    <property type="entry name" value="NUDIX_Hydrolase"/>
    <property type="match status" value="1"/>
</dbReference>
<name>A0ABP7WJ97_9ACTN</name>
<dbReference type="InterPro" id="IPR000086">
    <property type="entry name" value="NUDIX_hydrolase_dom"/>
</dbReference>
<comment type="similarity">
    <text evidence="1">Belongs to the Nudix hydrolase family.</text>
</comment>
<dbReference type="GO" id="GO:0016787">
    <property type="term" value="F:hydrolase activity"/>
    <property type="evidence" value="ECO:0007669"/>
    <property type="project" value="UniProtKB-KW"/>
</dbReference>
<comment type="caution">
    <text evidence="3">The sequence shown here is derived from an EMBL/GenBank/DDBJ whole genome shotgun (WGS) entry which is preliminary data.</text>
</comment>
<dbReference type="Proteomes" id="UP001500683">
    <property type="component" value="Unassembled WGS sequence"/>
</dbReference>
<evidence type="ECO:0000259" key="2">
    <source>
        <dbReference type="PROSITE" id="PS51462"/>
    </source>
</evidence>
<dbReference type="InterPro" id="IPR015797">
    <property type="entry name" value="NUDIX_hydrolase-like_dom_sf"/>
</dbReference>
<sequence>MTSVSPGTALRADAMRMLDAWRAPDPQQDRLRREFLRHLESHPDGMWRECAAGHLTASTIVLDATATRVLLTLHRKIGGWLQLGGHCEPGDATVADAALREATEESGIAGLRLSRPWPVQLDRHAVRCHRQGSWHLDVQYAAVAPPGARHRISEESADLRWFPPDALPESADDVVRRLVAKALRF</sequence>
<gene>
    <name evidence="3" type="ORF">GCM10022214_58920</name>
</gene>
<dbReference type="Pfam" id="PF00293">
    <property type="entry name" value="NUDIX"/>
    <property type="match status" value="1"/>
</dbReference>
<protein>
    <submittedName>
        <fullName evidence="3">NUDIX hydrolase</fullName>
    </submittedName>
</protein>
<dbReference type="PROSITE" id="PS51462">
    <property type="entry name" value="NUDIX"/>
    <property type="match status" value="1"/>
</dbReference>
<evidence type="ECO:0000313" key="3">
    <source>
        <dbReference type="EMBL" id="GAA4090281.1"/>
    </source>
</evidence>
<dbReference type="SUPFAM" id="SSF55811">
    <property type="entry name" value="Nudix"/>
    <property type="match status" value="1"/>
</dbReference>
<organism evidence="3 4">
    <name type="scientific">Actinomadura miaoliensis</name>
    <dbReference type="NCBI Taxonomy" id="430685"/>
    <lineage>
        <taxon>Bacteria</taxon>
        <taxon>Bacillati</taxon>
        <taxon>Actinomycetota</taxon>
        <taxon>Actinomycetes</taxon>
        <taxon>Streptosporangiales</taxon>
        <taxon>Thermomonosporaceae</taxon>
        <taxon>Actinomadura</taxon>
    </lineage>
</organism>
<keyword evidence="3" id="KW-0378">Hydrolase</keyword>
<keyword evidence="4" id="KW-1185">Reference proteome</keyword>
<reference evidence="4" key="1">
    <citation type="journal article" date="2019" name="Int. J. Syst. Evol. Microbiol.">
        <title>The Global Catalogue of Microorganisms (GCM) 10K type strain sequencing project: providing services to taxonomists for standard genome sequencing and annotation.</title>
        <authorList>
            <consortium name="The Broad Institute Genomics Platform"/>
            <consortium name="The Broad Institute Genome Sequencing Center for Infectious Disease"/>
            <person name="Wu L."/>
            <person name="Ma J."/>
        </authorList>
    </citation>
    <scope>NUCLEOTIDE SEQUENCE [LARGE SCALE GENOMIC DNA]</scope>
    <source>
        <strain evidence="4">JCM 16702</strain>
    </source>
</reference>
<evidence type="ECO:0000313" key="4">
    <source>
        <dbReference type="Proteomes" id="UP001500683"/>
    </source>
</evidence>
<accession>A0ABP7WJ97</accession>
<feature type="domain" description="Nudix hydrolase" evidence="2">
    <location>
        <begin position="52"/>
        <end position="185"/>
    </location>
</feature>
<proteinExistence type="inferred from homology"/>
<dbReference type="PANTHER" id="PTHR43736:SF1">
    <property type="entry name" value="DIHYDRONEOPTERIN TRIPHOSPHATE DIPHOSPHATASE"/>
    <property type="match status" value="1"/>
</dbReference>
<dbReference type="Gene3D" id="3.90.79.10">
    <property type="entry name" value="Nucleoside Triphosphate Pyrophosphohydrolase"/>
    <property type="match status" value="1"/>
</dbReference>
<dbReference type="PANTHER" id="PTHR43736">
    <property type="entry name" value="ADP-RIBOSE PYROPHOSPHATASE"/>
    <property type="match status" value="1"/>
</dbReference>
<dbReference type="RefSeq" id="WP_344954109.1">
    <property type="nucleotide sequence ID" value="NZ_BAAAZG010000045.1"/>
</dbReference>